<evidence type="ECO:0000313" key="2">
    <source>
        <dbReference type="WBParaSite" id="jg8125"/>
    </source>
</evidence>
<dbReference type="Proteomes" id="UP000887574">
    <property type="component" value="Unplaced"/>
</dbReference>
<sequence length="116" mass="13426">MQMIWHDIALELLSFGSGWQGEDDEFSGGLASISSRRNKTEDGKKPKFWKWLGQLKKECSLQHVKLISLRTGIQPKLNSSDKKQTARRQEKALTYNKNTILRYLSDHALFTRLEDC</sequence>
<dbReference type="WBParaSite" id="jg8125">
    <property type="protein sequence ID" value="jg8125"/>
    <property type="gene ID" value="jg8125"/>
</dbReference>
<keyword evidence="1" id="KW-1185">Reference proteome</keyword>
<evidence type="ECO:0000313" key="1">
    <source>
        <dbReference type="Proteomes" id="UP000887574"/>
    </source>
</evidence>
<protein>
    <submittedName>
        <fullName evidence="2">Uncharacterized protein</fullName>
    </submittedName>
</protein>
<name>A0A915EPV9_9BILA</name>
<organism evidence="1 2">
    <name type="scientific">Ditylenchus dipsaci</name>
    <dbReference type="NCBI Taxonomy" id="166011"/>
    <lineage>
        <taxon>Eukaryota</taxon>
        <taxon>Metazoa</taxon>
        <taxon>Ecdysozoa</taxon>
        <taxon>Nematoda</taxon>
        <taxon>Chromadorea</taxon>
        <taxon>Rhabditida</taxon>
        <taxon>Tylenchina</taxon>
        <taxon>Tylenchomorpha</taxon>
        <taxon>Sphaerularioidea</taxon>
        <taxon>Anguinidae</taxon>
        <taxon>Anguininae</taxon>
        <taxon>Ditylenchus</taxon>
    </lineage>
</organism>
<proteinExistence type="predicted"/>
<reference evidence="2" key="1">
    <citation type="submission" date="2022-11" db="UniProtKB">
        <authorList>
            <consortium name="WormBaseParasite"/>
        </authorList>
    </citation>
    <scope>IDENTIFICATION</scope>
</reference>
<accession>A0A915EPV9</accession>
<dbReference type="AlphaFoldDB" id="A0A915EPV9"/>